<dbReference type="InterPro" id="IPR050574">
    <property type="entry name" value="HPF/YfiA_ribosome-assoc"/>
</dbReference>
<dbReference type="InterPro" id="IPR003489">
    <property type="entry name" value="RHF/RaiA"/>
</dbReference>
<evidence type="ECO:0000313" key="6">
    <source>
        <dbReference type="Proteomes" id="UP001426770"/>
    </source>
</evidence>
<dbReference type="HAMAP" id="MF_00839">
    <property type="entry name" value="HPF"/>
    <property type="match status" value="1"/>
</dbReference>
<sequence length="230" mass="25254">MEIAIVGRHTKVSEDMRQKIFEKMEKVEALAPRATRADVHVVHERNPKHASDRERVEITVHGPGVVRAESAAEDRYIALDGAMQKLVEQLRKMHERKVHRHQGKTGLHSVPPVPAVPPSGAPAGTPAEPEALASAEAWEGAPEGSHREIPIDGTPIVIRSKRHSAAPMSVAEAIDQMELVGHDFFLFHDSESGLASAVYRRRGWTYGVIHLSQTAEGEADSEAEDERESA</sequence>
<dbReference type="Gene3D" id="3.30.505.50">
    <property type="entry name" value="Sigma 54 modulation/S30EA ribosomal protein, C-terminal domain"/>
    <property type="match status" value="1"/>
</dbReference>
<evidence type="ECO:0000256" key="1">
    <source>
        <dbReference type="ARBA" id="ARBA00022845"/>
    </source>
</evidence>
<comment type="similarity">
    <text evidence="2">Belongs to the HPF/YfiA ribosome-associated protein family. Long HPF subfamily.</text>
</comment>
<dbReference type="EMBL" id="BAABRR010000012">
    <property type="protein sequence ID" value="GAA5519706.1"/>
    <property type="molecule type" value="Genomic_DNA"/>
</dbReference>
<feature type="compositionally biased region" description="Pro residues" evidence="3">
    <location>
        <begin position="111"/>
        <end position="120"/>
    </location>
</feature>
<feature type="region of interest" description="Disordered" evidence="3">
    <location>
        <begin position="100"/>
        <end position="150"/>
    </location>
</feature>
<evidence type="ECO:0000256" key="2">
    <source>
        <dbReference type="HAMAP-Rule" id="MF_00839"/>
    </source>
</evidence>
<keyword evidence="6" id="KW-1185">Reference proteome</keyword>
<proteinExistence type="inferred from homology"/>
<dbReference type="InterPro" id="IPR036567">
    <property type="entry name" value="RHF-like"/>
</dbReference>
<feature type="domain" description="Sigma 54 modulation/S30EA ribosomal protein C-terminal" evidence="4">
    <location>
        <begin position="154"/>
        <end position="208"/>
    </location>
</feature>
<dbReference type="RefSeq" id="WP_345380075.1">
    <property type="nucleotide sequence ID" value="NZ_BAABRR010000012.1"/>
</dbReference>
<name>A0ABP9WLX0_9MICO</name>
<keyword evidence="2" id="KW-0963">Cytoplasm</keyword>
<reference evidence="5 6" key="1">
    <citation type="submission" date="2024-02" db="EMBL/GenBank/DDBJ databases">
        <title>Lysinimicrobium sediminis NBRC 112286.</title>
        <authorList>
            <person name="Ichikawa N."/>
            <person name="Katano-Makiyama Y."/>
            <person name="Hidaka K."/>
        </authorList>
    </citation>
    <scope>NUCLEOTIDE SEQUENCE [LARGE SCALE GENOMIC DNA]</scope>
    <source>
        <strain evidence="5 6">NBRC 112286</strain>
    </source>
</reference>
<evidence type="ECO:0000259" key="4">
    <source>
        <dbReference type="Pfam" id="PF16321"/>
    </source>
</evidence>
<dbReference type="InterPro" id="IPR034694">
    <property type="entry name" value="HPF_long/plastid"/>
</dbReference>
<comment type="caution">
    <text evidence="5">The sequence shown here is derived from an EMBL/GenBank/DDBJ whole genome shotgun (WGS) entry which is preliminary data.</text>
</comment>
<comment type="subunit">
    <text evidence="2">Interacts with 100S ribosomes.</text>
</comment>
<evidence type="ECO:0000256" key="3">
    <source>
        <dbReference type="SAM" id="MobiDB-lite"/>
    </source>
</evidence>
<dbReference type="Proteomes" id="UP001426770">
    <property type="component" value="Unassembled WGS sequence"/>
</dbReference>
<dbReference type="InterPro" id="IPR032528">
    <property type="entry name" value="Ribosom_S30AE_C"/>
</dbReference>
<organism evidence="5 6">
    <name type="scientific">Demequina sediminis</name>
    <dbReference type="NCBI Taxonomy" id="1930058"/>
    <lineage>
        <taxon>Bacteria</taxon>
        <taxon>Bacillati</taxon>
        <taxon>Actinomycetota</taxon>
        <taxon>Actinomycetes</taxon>
        <taxon>Micrococcales</taxon>
        <taxon>Demequinaceae</taxon>
        <taxon>Demequina</taxon>
    </lineage>
</organism>
<dbReference type="NCBIfam" id="TIGR00741">
    <property type="entry name" value="yfiA"/>
    <property type="match status" value="1"/>
</dbReference>
<protein>
    <recommendedName>
        <fullName evidence="2">Ribosome hibernation promoting factor</fullName>
        <shortName evidence="2">HPF</shortName>
    </recommendedName>
</protein>
<comment type="function">
    <text evidence="2">Required for dimerization of active 70S ribosomes into 100S ribosomes in stationary phase; 100S ribosomes are translationally inactive and sometimes present during exponential growth.</text>
</comment>
<dbReference type="SUPFAM" id="SSF69754">
    <property type="entry name" value="Ribosome binding protein Y (YfiA homologue)"/>
    <property type="match status" value="1"/>
</dbReference>
<dbReference type="PANTHER" id="PTHR33231">
    <property type="entry name" value="30S RIBOSOMAL PROTEIN"/>
    <property type="match status" value="1"/>
</dbReference>
<dbReference type="Gene3D" id="3.30.160.100">
    <property type="entry name" value="Ribosome hibernation promotion factor-like"/>
    <property type="match status" value="1"/>
</dbReference>
<dbReference type="PANTHER" id="PTHR33231:SF1">
    <property type="entry name" value="30S RIBOSOMAL PROTEIN"/>
    <property type="match status" value="1"/>
</dbReference>
<dbReference type="Pfam" id="PF02482">
    <property type="entry name" value="Ribosomal_S30AE"/>
    <property type="match status" value="1"/>
</dbReference>
<dbReference type="Pfam" id="PF16321">
    <property type="entry name" value="Ribosom_S30AE_C"/>
    <property type="match status" value="1"/>
</dbReference>
<evidence type="ECO:0000313" key="5">
    <source>
        <dbReference type="EMBL" id="GAA5519706.1"/>
    </source>
</evidence>
<dbReference type="InterPro" id="IPR038416">
    <property type="entry name" value="Ribosom_S30AE_C_sf"/>
</dbReference>
<comment type="subcellular location">
    <subcellularLocation>
        <location evidence="2">Cytoplasm</location>
    </subcellularLocation>
</comment>
<accession>A0ABP9WLX0</accession>
<gene>
    <name evidence="2 5" type="primary">hpf</name>
    <name evidence="5" type="ORF">Lsed01_02159</name>
</gene>
<keyword evidence="1 2" id="KW-0810">Translation regulation</keyword>
<feature type="compositionally biased region" description="Low complexity" evidence="3">
    <location>
        <begin position="121"/>
        <end position="139"/>
    </location>
</feature>